<dbReference type="PANTHER" id="PTHR10884:SF14">
    <property type="entry name" value="NADH DEHYDROGENASE [UBIQUINONE] IRON-SULFUR PROTEIN 3, MITOCHONDRIAL"/>
    <property type="match status" value="1"/>
</dbReference>
<feature type="compositionally biased region" description="Basic and acidic residues" evidence="3">
    <location>
        <begin position="142"/>
        <end position="159"/>
    </location>
</feature>
<proteinExistence type="inferred from homology"/>
<comment type="similarity">
    <text evidence="1">Belongs to the complex I 30 kDa subunit family.</text>
</comment>
<feature type="domain" description="NADH:ubiquinone oxidoreductase 30kDa subunit" evidence="4">
    <location>
        <begin position="31"/>
        <end position="149"/>
    </location>
</feature>
<accession>A0A160VFA1</accession>
<dbReference type="SUPFAM" id="SSF143243">
    <property type="entry name" value="Nqo5-like"/>
    <property type="match status" value="1"/>
</dbReference>
<evidence type="ECO:0000256" key="1">
    <source>
        <dbReference type="ARBA" id="ARBA00007569"/>
    </source>
</evidence>
<dbReference type="PANTHER" id="PTHR10884">
    <property type="entry name" value="NADH DEHYDROGENASE UBIQUINONE IRON-SULFUR PROTEIN 3"/>
    <property type="match status" value="1"/>
</dbReference>
<dbReference type="NCBIfam" id="TIGR01961">
    <property type="entry name" value="NuoC_fam"/>
    <property type="match status" value="1"/>
</dbReference>
<dbReference type="Pfam" id="PF00329">
    <property type="entry name" value="Complex1_30kDa"/>
    <property type="match status" value="1"/>
</dbReference>
<sequence>MSQETLISQLKEKFPEAFLDITEFVGEKILHLKSQNILLVLTALKSAGYNFLADLTAIDNLTLGGFERFAVSYHLLCHETAERVTVKAYVSEEKPTLPSVESLWKTADWQEREVFDLYGIIFEEHPDLTRIMNPDDYEGYPLRKDYPRLGRKERDDFPVVDRGIQKKKPLE</sequence>
<name>A0A160VFA1_9ZZZZ</name>
<dbReference type="GO" id="GO:0008137">
    <property type="term" value="F:NADH dehydrogenase (ubiquinone) activity"/>
    <property type="evidence" value="ECO:0007669"/>
    <property type="project" value="InterPro"/>
</dbReference>
<dbReference type="HAMAP" id="MF_01357">
    <property type="entry name" value="NDH1_NuoC"/>
    <property type="match status" value="1"/>
</dbReference>
<keyword evidence="5" id="KW-0830">Ubiquinone</keyword>
<dbReference type="InterPro" id="IPR010218">
    <property type="entry name" value="NADH_DH_suC"/>
</dbReference>
<dbReference type="AlphaFoldDB" id="A0A160VFA1"/>
<keyword evidence="2" id="KW-0813">Transport</keyword>
<evidence type="ECO:0000313" key="5">
    <source>
        <dbReference type="EMBL" id="CUV09258.1"/>
    </source>
</evidence>
<dbReference type="InterPro" id="IPR037232">
    <property type="entry name" value="NADH_quin_OxRdtase_su_C/D-like"/>
</dbReference>
<dbReference type="EC" id="1.6.5.3" evidence="5"/>
<protein>
    <submittedName>
        <fullName evidence="5">NADH-ubiquinone oxidoreductase chain C</fullName>
        <ecNumber evidence="5">1.6.5.3</ecNumber>
    </submittedName>
</protein>
<evidence type="ECO:0000256" key="3">
    <source>
        <dbReference type="SAM" id="MobiDB-lite"/>
    </source>
</evidence>
<feature type="region of interest" description="Disordered" evidence="3">
    <location>
        <begin position="142"/>
        <end position="171"/>
    </location>
</feature>
<dbReference type="EMBL" id="FAXC01000207">
    <property type="protein sequence ID" value="CUV09258.1"/>
    <property type="molecule type" value="Genomic_DNA"/>
</dbReference>
<evidence type="ECO:0000256" key="2">
    <source>
        <dbReference type="ARBA" id="ARBA00022448"/>
    </source>
</evidence>
<organism evidence="5">
    <name type="scientific">hydrothermal vent metagenome</name>
    <dbReference type="NCBI Taxonomy" id="652676"/>
    <lineage>
        <taxon>unclassified sequences</taxon>
        <taxon>metagenomes</taxon>
        <taxon>ecological metagenomes</taxon>
    </lineage>
</organism>
<dbReference type="GO" id="GO:0016651">
    <property type="term" value="F:oxidoreductase activity, acting on NAD(P)H"/>
    <property type="evidence" value="ECO:0007669"/>
    <property type="project" value="InterPro"/>
</dbReference>
<gene>
    <name evidence="5" type="ORF">MGWOODY_Mmi624</name>
</gene>
<dbReference type="Gene3D" id="3.30.460.80">
    <property type="entry name" value="NADH:ubiquinone oxidoreductase, 30kDa subunit"/>
    <property type="match status" value="1"/>
</dbReference>
<reference evidence="5" key="1">
    <citation type="submission" date="2015-10" db="EMBL/GenBank/DDBJ databases">
        <authorList>
            <person name="Gilbert D.G."/>
        </authorList>
    </citation>
    <scope>NUCLEOTIDE SEQUENCE</scope>
</reference>
<keyword evidence="5" id="KW-0560">Oxidoreductase</keyword>
<evidence type="ECO:0000259" key="4">
    <source>
        <dbReference type="Pfam" id="PF00329"/>
    </source>
</evidence>
<dbReference type="InterPro" id="IPR001268">
    <property type="entry name" value="NADH_UbQ_OxRdtase_30kDa_su"/>
</dbReference>